<dbReference type="Proteomes" id="UP000094313">
    <property type="component" value="Chromosome"/>
</dbReference>
<organism evidence="2 3">
    <name type="scientific">Pedobacter steynii</name>
    <dbReference type="NCBI Taxonomy" id="430522"/>
    <lineage>
        <taxon>Bacteria</taxon>
        <taxon>Pseudomonadati</taxon>
        <taxon>Bacteroidota</taxon>
        <taxon>Sphingobacteriia</taxon>
        <taxon>Sphingobacteriales</taxon>
        <taxon>Sphingobacteriaceae</taxon>
        <taxon>Pedobacter</taxon>
    </lineage>
</organism>
<feature type="chain" id="PRO_5009098908" description="MetA-pathway of phenol degradation" evidence="1">
    <location>
        <begin position="24"/>
        <end position="259"/>
    </location>
</feature>
<dbReference type="KEGG" id="psty:BFS30_25030"/>
<evidence type="ECO:0000256" key="1">
    <source>
        <dbReference type="SAM" id="SignalP"/>
    </source>
</evidence>
<reference evidence="2 3" key="1">
    <citation type="submission" date="2016-08" db="EMBL/GenBank/DDBJ databases">
        <authorList>
            <person name="Seilhamer J.J."/>
        </authorList>
    </citation>
    <scope>NUCLEOTIDE SEQUENCE [LARGE SCALE GENOMIC DNA]</scope>
    <source>
        <strain evidence="2 3">DX4</strain>
    </source>
</reference>
<accession>A0A1D7QN87</accession>
<keyword evidence="3" id="KW-1185">Reference proteome</keyword>
<protein>
    <recommendedName>
        <fullName evidence="4">MetA-pathway of phenol degradation</fullName>
    </recommendedName>
</protein>
<gene>
    <name evidence="2" type="ORF">BFS30_25030</name>
</gene>
<evidence type="ECO:0008006" key="4">
    <source>
        <dbReference type="Google" id="ProtNLM"/>
    </source>
</evidence>
<dbReference type="OrthoDB" id="638356at2"/>
<dbReference type="EMBL" id="CP017141">
    <property type="protein sequence ID" value="AOM80136.1"/>
    <property type="molecule type" value="Genomic_DNA"/>
</dbReference>
<evidence type="ECO:0000313" key="3">
    <source>
        <dbReference type="Proteomes" id="UP000094313"/>
    </source>
</evidence>
<evidence type="ECO:0000313" key="2">
    <source>
        <dbReference type="EMBL" id="AOM80136.1"/>
    </source>
</evidence>
<feature type="signal peptide" evidence="1">
    <location>
        <begin position="1"/>
        <end position="23"/>
    </location>
</feature>
<name>A0A1D7QN87_9SPHI</name>
<keyword evidence="1" id="KW-0732">Signal</keyword>
<sequence>MNMLKNSGVAIALLLLSGLSLRAQDSTALNQSTKTIKQYKPFDANLQLRSLYIWRGFKVSDAPISDVDLHYKSKDGSFQAGFWGGASLNGNYKEFDYYMSYTKKGFTLSVWDINNFSDFPNANLFNYKKGTTSHFIDVGLAYQFDFKLPLTLSWNTIVAGRDTYVKGNGKLGNAYSNYVQLDQLLWKDEENSSLHVFVGGGFAFGREKNFYGNRPNVVNTGLTYNKDLVLFNYHLPVSATAMFSPEHKTGTLQLVANIF</sequence>
<proteinExistence type="predicted"/>
<dbReference type="AlphaFoldDB" id="A0A1D7QN87"/>